<reference evidence="2 3" key="1">
    <citation type="submission" date="2019-04" db="EMBL/GenBank/DDBJ databases">
        <authorList>
            <person name="Van Vliet M D."/>
        </authorList>
    </citation>
    <scope>NUCLEOTIDE SEQUENCE [LARGE SCALE GENOMIC DNA]</scope>
    <source>
        <strain evidence="2 3">F1</strain>
    </source>
</reference>
<protein>
    <recommendedName>
        <fullName evidence="4">PEP-CTERM sorting domain-containing protein</fullName>
    </recommendedName>
</protein>
<dbReference type="Proteomes" id="UP000366872">
    <property type="component" value="Unassembled WGS sequence"/>
</dbReference>
<dbReference type="AlphaFoldDB" id="A0A6C2U086"/>
<name>A0A6C2U086_PONDE</name>
<proteinExistence type="predicted"/>
<evidence type="ECO:0000313" key="2">
    <source>
        <dbReference type="EMBL" id="VGO13287.1"/>
    </source>
</evidence>
<organism evidence="2 3">
    <name type="scientific">Pontiella desulfatans</name>
    <dbReference type="NCBI Taxonomy" id="2750659"/>
    <lineage>
        <taxon>Bacteria</taxon>
        <taxon>Pseudomonadati</taxon>
        <taxon>Kiritimatiellota</taxon>
        <taxon>Kiritimatiellia</taxon>
        <taxon>Kiritimatiellales</taxon>
        <taxon>Pontiellaceae</taxon>
        <taxon>Pontiella</taxon>
    </lineage>
</organism>
<gene>
    <name evidence="2" type="ORF">PDESU_01843</name>
</gene>
<keyword evidence="3" id="KW-1185">Reference proteome</keyword>
<evidence type="ECO:0000313" key="3">
    <source>
        <dbReference type="Proteomes" id="UP000366872"/>
    </source>
</evidence>
<sequence length="119" mass="12186">MKKSISTKIMTAALLLGMAGAAQADVLLDFSGGSALSANGSSFTYTFSDLSSDPVTMTPGTANSGALDGTRDTLSYSPVGTFTLSVTGYLSMNTATWNPGTVDALGFKFNGLMCAYPQS</sequence>
<feature type="signal peptide" evidence="1">
    <location>
        <begin position="1"/>
        <end position="24"/>
    </location>
</feature>
<evidence type="ECO:0008006" key="4">
    <source>
        <dbReference type="Google" id="ProtNLM"/>
    </source>
</evidence>
<dbReference type="RefSeq" id="WP_136078868.1">
    <property type="nucleotide sequence ID" value="NZ_CAAHFG010000001.1"/>
</dbReference>
<feature type="chain" id="PRO_5025554231" description="PEP-CTERM sorting domain-containing protein" evidence="1">
    <location>
        <begin position="25"/>
        <end position="119"/>
    </location>
</feature>
<evidence type="ECO:0000256" key="1">
    <source>
        <dbReference type="SAM" id="SignalP"/>
    </source>
</evidence>
<dbReference type="EMBL" id="CAAHFG010000001">
    <property type="protein sequence ID" value="VGO13287.1"/>
    <property type="molecule type" value="Genomic_DNA"/>
</dbReference>
<accession>A0A6C2U086</accession>
<keyword evidence="1" id="KW-0732">Signal</keyword>